<reference evidence="5" key="1">
    <citation type="submission" date="2015-12" db="EMBL/GenBank/DDBJ databases">
        <title>De novo transcriptome assembly of four potential Pierce s Disease insect vectors from Arizona vineyards.</title>
        <authorList>
            <person name="Tassone E.E."/>
        </authorList>
    </citation>
    <scope>NUCLEOTIDE SEQUENCE</scope>
</reference>
<keyword evidence="1" id="KW-0175">Coiled coil</keyword>
<dbReference type="GO" id="GO:0003779">
    <property type="term" value="F:actin binding"/>
    <property type="evidence" value="ECO:0007669"/>
    <property type="project" value="InterPro"/>
</dbReference>
<dbReference type="EMBL" id="GEDC01029322">
    <property type="protein sequence ID" value="JAS07976.1"/>
    <property type="molecule type" value="Transcribed_RNA"/>
</dbReference>
<evidence type="ECO:0000256" key="2">
    <source>
        <dbReference type="SAM" id="MobiDB-lite"/>
    </source>
</evidence>
<proteinExistence type="predicted"/>
<dbReference type="AlphaFoldDB" id="A0A1B6CCG3"/>
<name>A0A1B6CCG3_9HEMI</name>
<feature type="compositionally biased region" description="Acidic residues" evidence="2">
    <location>
        <begin position="495"/>
        <end position="517"/>
    </location>
</feature>
<evidence type="ECO:0000313" key="4">
    <source>
        <dbReference type="EMBL" id="JAS07976.1"/>
    </source>
</evidence>
<dbReference type="EMBL" id="GEDC01026154">
    <property type="protein sequence ID" value="JAS11144.1"/>
    <property type="molecule type" value="Transcribed_RNA"/>
</dbReference>
<feature type="compositionally biased region" description="Basic and acidic residues" evidence="2">
    <location>
        <begin position="209"/>
        <end position="246"/>
    </location>
</feature>
<evidence type="ECO:0000313" key="5">
    <source>
        <dbReference type="EMBL" id="JAS11144.1"/>
    </source>
</evidence>
<feature type="region of interest" description="Disordered" evidence="2">
    <location>
        <begin position="465"/>
        <end position="542"/>
    </location>
</feature>
<evidence type="ECO:0000256" key="1">
    <source>
        <dbReference type="SAM" id="Coils"/>
    </source>
</evidence>
<dbReference type="PROSITE" id="PS51082">
    <property type="entry name" value="WH2"/>
    <property type="match status" value="1"/>
</dbReference>
<feature type="region of interest" description="Disordered" evidence="2">
    <location>
        <begin position="585"/>
        <end position="651"/>
    </location>
</feature>
<feature type="domain" description="WH2" evidence="3">
    <location>
        <begin position="279"/>
        <end position="296"/>
    </location>
</feature>
<feature type="region of interest" description="Disordered" evidence="2">
    <location>
        <begin position="1"/>
        <end position="260"/>
    </location>
</feature>
<dbReference type="Pfam" id="PF02205">
    <property type="entry name" value="WH2"/>
    <property type="match status" value="1"/>
</dbReference>
<feature type="compositionally biased region" description="Basic and acidic residues" evidence="2">
    <location>
        <begin position="523"/>
        <end position="532"/>
    </location>
</feature>
<feature type="compositionally biased region" description="Acidic residues" evidence="2">
    <location>
        <begin position="590"/>
        <end position="636"/>
    </location>
</feature>
<dbReference type="InterPro" id="IPR003124">
    <property type="entry name" value="WH2_dom"/>
</dbReference>
<organism evidence="5">
    <name type="scientific">Clastoptera arizonana</name>
    <name type="common">Arizona spittle bug</name>
    <dbReference type="NCBI Taxonomy" id="38151"/>
    <lineage>
        <taxon>Eukaryota</taxon>
        <taxon>Metazoa</taxon>
        <taxon>Ecdysozoa</taxon>
        <taxon>Arthropoda</taxon>
        <taxon>Hexapoda</taxon>
        <taxon>Insecta</taxon>
        <taxon>Pterygota</taxon>
        <taxon>Neoptera</taxon>
        <taxon>Paraneoptera</taxon>
        <taxon>Hemiptera</taxon>
        <taxon>Auchenorrhyncha</taxon>
        <taxon>Cercopoidea</taxon>
        <taxon>Clastopteridae</taxon>
        <taxon>Clastoptera</taxon>
    </lineage>
</organism>
<dbReference type="SMART" id="SM00246">
    <property type="entry name" value="WH2"/>
    <property type="match status" value="2"/>
</dbReference>
<accession>A0A1B6CCG3</accession>
<feature type="compositionally biased region" description="Basic and acidic residues" evidence="2">
    <location>
        <begin position="155"/>
        <end position="169"/>
    </location>
</feature>
<protein>
    <recommendedName>
        <fullName evidence="3">WH2 domain-containing protein</fullName>
    </recommendedName>
</protein>
<evidence type="ECO:0000259" key="3">
    <source>
        <dbReference type="PROSITE" id="PS51082"/>
    </source>
</evidence>
<gene>
    <name evidence="5" type="ORF">g.31359</name>
    <name evidence="4" type="ORF">g.31376</name>
</gene>
<feature type="compositionally biased region" description="Pro residues" evidence="2">
    <location>
        <begin position="184"/>
        <end position="208"/>
    </location>
</feature>
<feature type="compositionally biased region" description="Basic and acidic residues" evidence="2">
    <location>
        <begin position="117"/>
        <end position="135"/>
    </location>
</feature>
<feature type="coiled-coil region" evidence="1">
    <location>
        <begin position="351"/>
        <end position="452"/>
    </location>
</feature>
<sequence>MPPVFIYTMPAVNSNPNQSGSGPPPRTTFRPPWVKEGPNPLPMPSAPWTASRNRDANAAAEVAPKSEKPVLRKQSKISIIPSQPPVVDSDKTGSELFGVKLQPVQKDKQEPQQSRAMEIKTESKRVEPKEKEKPSQHVQPLKKPVNTEKVVPIKIQRESDPPVKTKQLEKMNSFSKSESKSHLPPRPPAPPLPPPPPPQPPKHLPPPDFNKKPITAEKAAKLDSLRSRPRRRPDWTDMMKEVERGQKLKHVQCNDRSAPVLPESKAKGQFVYESEKDNAHNQLLKQIQKGVCLKKTRTNDRSKPILDGLRKFRRQMTIEEQIQKSASVADVVAVAAEPDELDDIDKVRDDLQSTKQMLALELRNKEALERENKRLLARLLNLEVELEKEKASSKVQAGKGEVIRERTEEDEKLVQQLKAEVAEANQVGKEMENQYRKTAEELDATRAKLETAWLRNQHLEQELKQAQHGANLPVMKQPSSKRLAPSMSNGRMLEESDDEPESIEVTESESESEDDTQDAAAQQERRNQRELKLLNTKVKSYSEKLASAKKERINLKQMLKKQQNTLKDEKKKYKILQKEVDKMAKLMKDVDEEDEEEEEEEDEEEEESETESDSDSDESGSEEESDEDRPDDDADIEEKKEYLTGQAKSYENRLASMKKGNYLLKANIDRAQDDINRQREMSLSLQEDLNSVLAELG</sequence>